<dbReference type="AlphaFoldDB" id="A0A8X7R815"/>
<gene>
    <name evidence="1" type="ORF">Bca52824_054147</name>
</gene>
<dbReference type="Proteomes" id="UP000886595">
    <property type="component" value="Unassembled WGS sequence"/>
</dbReference>
<name>A0A8X7R815_BRACI</name>
<evidence type="ECO:0000313" key="1">
    <source>
        <dbReference type="EMBL" id="KAG2282927.1"/>
    </source>
</evidence>
<comment type="caution">
    <text evidence="1">The sequence shown here is derived from an EMBL/GenBank/DDBJ whole genome shotgun (WGS) entry which is preliminary data.</text>
</comment>
<protein>
    <submittedName>
        <fullName evidence="1">Uncharacterized protein</fullName>
    </submittedName>
</protein>
<proteinExistence type="predicted"/>
<keyword evidence="2" id="KW-1185">Reference proteome</keyword>
<organism evidence="1 2">
    <name type="scientific">Brassica carinata</name>
    <name type="common">Ethiopian mustard</name>
    <name type="synonym">Abyssinian cabbage</name>
    <dbReference type="NCBI Taxonomy" id="52824"/>
    <lineage>
        <taxon>Eukaryota</taxon>
        <taxon>Viridiplantae</taxon>
        <taxon>Streptophyta</taxon>
        <taxon>Embryophyta</taxon>
        <taxon>Tracheophyta</taxon>
        <taxon>Spermatophyta</taxon>
        <taxon>Magnoliopsida</taxon>
        <taxon>eudicotyledons</taxon>
        <taxon>Gunneridae</taxon>
        <taxon>Pentapetalae</taxon>
        <taxon>rosids</taxon>
        <taxon>malvids</taxon>
        <taxon>Brassicales</taxon>
        <taxon>Brassicaceae</taxon>
        <taxon>Brassiceae</taxon>
        <taxon>Brassica</taxon>
    </lineage>
</organism>
<dbReference type="EMBL" id="JAAMPC010000011">
    <property type="protein sequence ID" value="KAG2282927.1"/>
    <property type="molecule type" value="Genomic_DNA"/>
</dbReference>
<reference evidence="1 2" key="1">
    <citation type="submission" date="2020-02" db="EMBL/GenBank/DDBJ databases">
        <authorList>
            <person name="Ma Q."/>
            <person name="Huang Y."/>
            <person name="Song X."/>
            <person name="Pei D."/>
        </authorList>
    </citation>
    <scope>NUCLEOTIDE SEQUENCE [LARGE SCALE GENOMIC DNA]</scope>
    <source>
        <strain evidence="1">Sxm20200214</strain>
        <tissue evidence="1">Leaf</tissue>
    </source>
</reference>
<evidence type="ECO:0000313" key="2">
    <source>
        <dbReference type="Proteomes" id="UP000886595"/>
    </source>
</evidence>
<accession>A0A8X7R815</accession>
<dbReference type="OrthoDB" id="10407012at2759"/>
<sequence>MTRLELWILNRVRAGESSWWENPGIFEAMILCFEERRECYGVDASTLQMREDRGQDLFHAPDLSVRGPLSLVDEGFQHFHEMCSLIHPPERPGSEASCLSKCLHPACARRPLLRSRPIYPLRRSP</sequence>